<evidence type="ECO:0000313" key="3">
    <source>
        <dbReference type="Proteomes" id="UP000663850"/>
    </source>
</evidence>
<proteinExistence type="predicted"/>
<name>A0A8H2X9M9_9AGAM</name>
<evidence type="ECO:0000256" key="1">
    <source>
        <dbReference type="SAM" id="MobiDB-lite"/>
    </source>
</evidence>
<comment type="caution">
    <text evidence="2">The sequence shown here is derived from an EMBL/GenBank/DDBJ whole genome shotgun (WGS) entry which is preliminary data.</text>
</comment>
<sequence>MATQIVPTHVYDIMHPKSELLYPATDAINKLLRVVGAEVCSFHRNHQVAYRLVERARDLYDAINARIYLVDINDSWEDYEIYTQAIDPLEEVLLHIILVAFDERKLDHISTDSWAEYVRVTGQWRENRLAIRDCLRNMKTKPQFQALTDTLIDDEENLLNAYTLDDLSYLDYLLRVIGENIQQTAEPKVKGYIEKVTNGLSKAGDLQRKSSGKHKREVEELAVIIIQCAQIVAGVVTMMVNAAVPVDIRDRLMKDTSFWVPLATALSQTIAALEAAGQDAGTGRSSPANGPTEYNQINDGTKAQDSADNCARLYEQSADELAACFKTMEIQYDVDHREKLKQAQNKDSVRVTEVNEKLNQYERPATVEVAVDVYENNQNGKKVKALLFVSIPSTAHLEYVKYLVASQLEDRELAQTGHFERASGSADPPTFLYLDSEVKCSINDRGAVVFIVHRPGRKGSN</sequence>
<reference evidence="2" key="1">
    <citation type="submission" date="2021-01" db="EMBL/GenBank/DDBJ databases">
        <authorList>
            <person name="Kaushik A."/>
        </authorList>
    </citation>
    <scope>NUCLEOTIDE SEQUENCE</scope>
    <source>
        <strain evidence="2">Type strain: AG8-Rh-89/</strain>
    </source>
</reference>
<protein>
    <submittedName>
        <fullName evidence="2">Uncharacterized protein</fullName>
    </submittedName>
</protein>
<dbReference type="AlphaFoldDB" id="A0A8H2X9M9"/>
<feature type="region of interest" description="Disordered" evidence="1">
    <location>
        <begin position="277"/>
        <end position="301"/>
    </location>
</feature>
<dbReference type="EMBL" id="CAJMWZ010000382">
    <property type="protein sequence ID" value="CAE6417988.1"/>
    <property type="molecule type" value="Genomic_DNA"/>
</dbReference>
<gene>
    <name evidence="2" type="ORF">RDB_LOCUS7008</name>
</gene>
<dbReference type="Proteomes" id="UP000663850">
    <property type="component" value="Unassembled WGS sequence"/>
</dbReference>
<organism evidence="2 3">
    <name type="scientific">Rhizoctonia solani</name>
    <dbReference type="NCBI Taxonomy" id="456999"/>
    <lineage>
        <taxon>Eukaryota</taxon>
        <taxon>Fungi</taxon>
        <taxon>Dikarya</taxon>
        <taxon>Basidiomycota</taxon>
        <taxon>Agaricomycotina</taxon>
        <taxon>Agaricomycetes</taxon>
        <taxon>Cantharellales</taxon>
        <taxon>Ceratobasidiaceae</taxon>
        <taxon>Rhizoctonia</taxon>
    </lineage>
</organism>
<evidence type="ECO:0000313" key="2">
    <source>
        <dbReference type="EMBL" id="CAE6417988.1"/>
    </source>
</evidence>
<feature type="compositionally biased region" description="Polar residues" evidence="1">
    <location>
        <begin position="283"/>
        <end position="301"/>
    </location>
</feature>
<accession>A0A8H2X9M9</accession>